<protein>
    <submittedName>
        <fullName evidence="3">Uncharacterized protein</fullName>
    </submittedName>
</protein>
<keyword evidence="4" id="KW-1185">Reference proteome</keyword>
<proteinExistence type="predicted"/>
<gene>
    <name evidence="3" type="ORF">PLEPLA_LOCUS4289</name>
</gene>
<organism evidence="3 4">
    <name type="scientific">Pleuronectes platessa</name>
    <name type="common">European plaice</name>
    <dbReference type="NCBI Taxonomy" id="8262"/>
    <lineage>
        <taxon>Eukaryota</taxon>
        <taxon>Metazoa</taxon>
        <taxon>Chordata</taxon>
        <taxon>Craniata</taxon>
        <taxon>Vertebrata</taxon>
        <taxon>Euteleostomi</taxon>
        <taxon>Actinopterygii</taxon>
        <taxon>Neopterygii</taxon>
        <taxon>Teleostei</taxon>
        <taxon>Neoteleostei</taxon>
        <taxon>Acanthomorphata</taxon>
        <taxon>Carangaria</taxon>
        <taxon>Pleuronectiformes</taxon>
        <taxon>Pleuronectoidei</taxon>
        <taxon>Pleuronectidae</taxon>
        <taxon>Pleuronectes</taxon>
    </lineage>
</organism>
<sequence length="107" mass="12090">MQPEKALSSESEKESKRETLEKKRDGEMVMVLGMIIYVLCVFIFVWVILCACAFVSVGVAYVCITRMSVSQGWLCVDNPFDRGPRQPENLAQTESIDLGYETGSDWE</sequence>
<dbReference type="AlphaFoldDB" id="A0A9N7TQM9"/>
<keyword evidence="2" id="KW-0472">Membrane</keyword>
<dbReference type="EMBL" id="CADEAL010000212">
    <property type="protein sequence ID" value="CAB1416498.1"/>
    <property type="molecule type" value="Genomic_DNA"/>
</dbReference>
<feature type="transmembrane region" description="Helical" evidence="2">
    <location>
        <begin position="34"/>
        <end position="64"/>
    </location>
</feature>
<reference evidence="3" key="1">
    <citation type="submission" date="2020-03" db="EMBL/GenBank/DDBJ databases">
        <authorList>
            <person name="Weist P."/>
        </authorList>
    </citation>
    <scope>NUCLEOTIDE SEQUENCE</scope>
</reference>
<name>A0A9N7TQM9_PLEPL</name>
<evidence type="ECO:0000313" key="4">
    <source>
        <dbReference type="Proteomes" id="UP001153269"/>
    </source>
</evidence>
<feature type="region of interest" description="Disordered" evidence="1">
    <location>
        <begin position="85"/>
        <end position="107"/>
    </location>
</feature>
<keyword evidence="2" id="KW-1133">Transmembrane helix</keyword>
<comment type="caution">
    <text evidence="3">The sequence shown here is derived from an EMBL/GenBank/DDBJ whole genome shotgun (WGS) entry which is preliminary data.</text>
</comment>
<evidence type="ECO:0000256" key="2">
    <source>
        <dbReference type="SAM" id="Phobius"/>
    </source>
</evidence>
<feature type="compositionally biased region" description="Basic and acidic residues" evidence="1">
    <location>
        <begin position="10"/>
        <end position="21"/>
    </location>
</feature>
<dbReference type="Proteomes" id="UP001153269">
    <property type="component" value="Unassembled WGS sequence"/>
</dbReference>
<feature type="region of interest" description="Disordered" evidence="1">
    <location>
        <begin position="1"/>
        <end position="21"/>
    </location>
</feature>
<evidence type="ECO:0000256" key="1">
    <source>
        <dbReference type="SAM" id="MobiDB-lite"/>
    </source>
</evidence>
<keyword evidence="2" id="KW-0812">Transmembrane</keyword>
<accession>A0A9N7TQM9</accession>
<evidence type="ECO:0000313" key="3">
    <source>
        <dbReference type="EMBL" id="CAB1416498.1"/>
    </source>
</evidence>